<feature type="transmembrane region" description="Helical" evidence="1">
    <location>
        <begin position="83"/>
        <end position="102"/>
    </location>
</feature>
<accession>A0ABD1EFW6</accession>
<name>A0ABD1EFW6_HYPHA</name>
<feature type="transmembrane region" description="Helical" evidence="1">
    <location>
        <begin position="108"/>
        <end position="128"/>
    </location>
</feature>
<keyword evidence="1" id="KW-0472">Membrane</keyword>
<keyword evidence="1" id="KW-1133">Transmembrane helix</keyword>
<protein>
    <submittedName>
        <fullName evidence="2">Uncharacterized protein</fullName>
    </submittedName>
</protein>
<evidence type="ECO:0000256" key="1">
    <source>
        <dbReference type="SAM" id="Phobius"/>
    </source>
</evidence>
<dbReference type="Proteomes" id="UP001566132">
    <property type="component" value="Unassembled WGS sequence"/>
</dbReference>
<evidence type="ECO:0000313" key="3">
    <source>
        <dbReference type="Proteomes" id="UP001566132"/>
    </source>
</evidence>
<comment type="caution">
    <text evidence="2">The sequence shown here is derived from an EMBL/GenBank/DDBJ whole genome shotgun (WGS) entry which is preliminary data.</text>
</comment>
<keyword evidence="3" id="KW-1185">Reference proteome</keyword>
<organism evidence="2 3">
    <name type="scientific">Hypothenemus hampei</name>
    <name type="common">Coffee berry borer</name>
    <dbReference type="NCBI Taxonomy" id="57062"/>
    <lineage>
        <taxon>Eukaryota</taxon>
        <taxon>Metazoa</taxon>
        <taxon>Ecdysozoa</taxon>
        <taxon>Arthropoda</taxon>
        <taxon>Hexapoda</taxon>
        <taxon>Insecta</taxon>
        <taxon>Pterygota</taxon>
        <taxon>Neoptera</taxon>
        <taxon>Endopterygota</taxon>
        <taxon>Coleoptera</taxon>
        <taxon>Polyphaga</taxon>
        <taxon>Cucujiformia</taxon>
        <taxon>Curculionidae</taxon>
        <taxon>Scolytinae</taxon>
        <taxon>Hypothenemus</taxon>
    </lineage>
</organism>
<dbReference type="EMBL" id="JBDJPC010000009">
    <property type="protein sequence ID" value="KAL1492041.1"/>
    <property type="molecule type" value="Genomic_DNA"/>
</dbReference>
<evidence type="ECO:0000313" key="2">
    <source>
        <dbReference type="EMBL" id="KAL1492041.1"/>
    </source>
</evidence>
<keyword evidence="1" id="KW-0812">Transmembrane</keyword>
<reference evidence="2 3" key="1">
    <citation type="submission" date="2024-05" db="EMBL/GenBank/DDBJ databases">
        <title>Genetic variation in Jamaican populations of the coffee berry borer (Hypothenemus hampei).</title>
        <authorList>
            <person name="Errbii M."/>
            <person name="Myrie A."/>
        </authorList>
    </citation>
    <scope>NUCLEOTIDE SEQUENCE [LARGE SCALE GENOMIC DNA]</scope>
    <source>
        <strain evidence="2">JA-Hopewell-2020-01-JO</strain>
        <tissue evidence="2">Whole body</tissue>
    </source>
</reference>
<dbReference type="AlphaFoldDB" id="A0ABD1EFW6"/>
<sequence length="172" mass="19272">MVTPPPLTIAFTFRRPNLALKSVPMLDEERGTVPLGGKKHVSFLFVVMALLIETPLCHEHNGDEGLRAASKVGGNQQNLMDRLLPLMIVPFLISSALIPIMLASIKVLFIKSVFVGAIAIVLMLVNFLRRRTDGGGVFNHYVQNDLAETHYGYKGVEEPGIYLHKRKRRRRK</sequence>
<proteinExistence type="predicted"/>
<gene>
    <name evidence="2" type="ORF">ABEB36_012543</name>
</gene>